<name>A0ABR0QLW0_GOSAR</name>
<sequence>MQTPDASTTLEFRGTQLKIVSDSRRPWRGSSYKREISVLEDEQKGTSWPRIIISLPGNNEVGTPAVPKVIIHKPTPFLYKDSKRVPWSYDCNVTVPEEENIASASKYVQVEGSHTRSGKCYDTGASEWSPQKQKVPRLRRRKRRRLRNS</sequence>
<evidence type="ECO:0000256" key="1">
    <source>
        <dbReference type="SAM" id="MobiDB-lite"/>
    </source>
</evidence>
<proteinExistence type="predicted"/>
<comment type="caution">
    <text evidence="2">The sequence shown here is derived from an EMBL/GenBank/DDBJ whole genome shotgun (WGS) entry which is preliminary data.</text>
</comment>
<feature type="compositionally biased region" description="Basic residues" evidence="1">
    <location>
        <begin position="134"/>
        <end position="149"/>
    </location>
</feature>
<keyword evidence="3" id="KW-1185">Reference proteome</keyword>
<evidence type="ECO:0000313" key="2">
    <source>
        <dbReference type="EMBL" id="KAK5839897.1"/>
    </source>
</evidence>
<reference evidence="2 3" key="1">
    <citation type="submission" date="2023-03" db="EMBL/GenBank/DDBJ databases">
        <title>WGS of Gossypium arboreum.</title>
        <authorList>
            <person name="Yu D."/>
        </authorList>
    </citation>
    <scope>NUCLEOTIDE SEQUENCE [LARGE SCALE GENOMIC DNA]</scope>
    <source>
        <tissue evidence="2">Leaf</tissue>
    </source>
</reference>
<evidence type="ECO:0000313" key="3">
    <source>
        <dbReference type="Proteomes" id="UP001358586"/>
    </source>
</evidence>
<organism evidence="2 3">
    <name type="scientific">Gossypium arboreum</name>
    <name type="common">Tree cotton</name>
    <name type="synonym">Gossypium nanking</name>
    <dbReference type="NCBI Taxonomy" id="29729"/>
    <lineage>
        <taxon>Eukaryota</taxon>
        <taxon>Viridiplantae</taxon>
        <taxon>Streptophyta</taxon>
        <taxon>Embryophyta</taxon>
        <taxon>Tracheophyta</taxon>
        <taxon>Spermatophyta</taxon>
        <taxon>Magnoliopsida</taxon>
        <taxon>eudicotyledons</taxon>
        <taxon>Gunneridae</taxon>
        <taxon>Pentapetalae</taxon>
        <taxon>rosids</taxon>
        <taxon>malvids</taxon>
        <taxon>Malvales</taxon>
        <taxon>Malvaceae</taxon>
        <taxon>Malvoideae</taxon>
        <taxon>Gossypium</taxon>
    </lineage>
</organism>
<dbReference type="Proteomes" id="UP001358586">
    <property type="component" value="Chromosome 3"/>
</dbReference>
<dbReference type="EMBL" id="JARKNE010000003">
    <property type="protein sequence ID" value="KAK5839897.1"/>
    <property type="molecule type" value="Genomic_DNA"/>
</dbReference>
<gene>
    <name evidence="2" type="ORF">PVK06_008749</name>
</gene>
<accession>A0ABR0QLW0</accession>
<protein>
    <submittedName>
        <fullName evidence="2">Uncharacterized protein</fullName>
    </submittedName>
</protein>
<feature type="region of interest" description="Disordered" evidence="1">
    <location>
        <begin position="111"/>
        <end position="149"/>
    </location>
</feature>
<dbReference type="PANTHER" id="PTHR32108:SF5">
    <property type="entry name" value="DYNACTIN SUBUNIT 1-LIKE"/>
    <property type="match status" value="1"/>
</dbReference>
<dbReference type="PANTHER" id="PTHR32108">
    <property type="entry name" value="DNA-DIRECTED RNA POLYMERASE SUBUNIT ALPHA"/>
    <property type="match status" value="1"/>
</dbReference>